<dbReference type="PANTHER" id="PTHR19848">
    <property type="entry name" value="WD40 REPEAT PROTEIN"/>
    <property type="match status" value="1"/>
</dbReference>
<dbReference type="InterPro" id="IPR036322">
    <property type="entry name" value="WD40_repeat_dom_sf"/>
</dbReference>
<sequence length="493" mass="53123">MNLRPPPGATFPPLARAEPFLDLAAEEDSLVYFEPSELEDLGLPFDPCGDNFHRSTRITHVSYYPSERLVLTLSFDGVARLTDSATGKRRAAFEDADGARFVDGFVSLNSEAGARVLYLVDDRGDVRLYDILDLVGVDPMTSPRCVRHVTGFVNSRDDDGDLKRGSRVPAAGIVSVPEANAVATLSALGRVCGLRVTRDASFEIVRDFMQTTAHDRAVSRVAVGRFRGEGVSLNDDTSDDDLVFTASSDGSLKQRDPHDLMCVRSHDVRLYSDVTAVLVAVGFRKLVTGHDDGSLRVWDVVSGDDAVALSAHENAVSCLCEISTVSLRPGRVARRSSRRDETASTDTLLLSGGFDGRLVTWRVRDGNEPPERKRAWRAHDGEILAVAPAEGKENGVSFLFASCGNDGMVKLWKGADEALCAWRAHGEPVTCLASLGGGGKLVTGSEDGTARVWDADAAAAAAEGKKKFGSGDASPASDSGRVRRAYRWRSRHA</sequence>
<gene>
    <name evidence="4" type="ORF">MSP1401_LOCUS2979</name>
</gene>
<organism evidence="4">
    <name type="scientific">Micromonas pusilla</name>
    <name type="common">Picoplanktonic green alga</name>
    <name type="synonym">Chromulina pusilla</name>
    <dbReference type="NCBI Taxonomy" id="38833"/>
    <lineage>
        <taxon>Eukaryota</taxon>
        <taxon>Viridiplantae</taxon>
        <taxon>Chlorophyta</taxon>
        <taxon>Mamiellophyceae</taxon>
        <taxon>Mamiellales</taxon>
        <taxon>Mamiellaceae</taxon>
        <taxon>Micromonas</taxon>
    </lineage>
</organism>
<dbReference type="SMART" id="SM00320">
    <property type="entry name" value="WD40"/>
    <property type="match status" value="6"/>
</dbReference>
<keyword evidence="1 3" id="KW-0853">WD repeat</keyword>
<feature type="repeat" description="WD" evidence="3">
    <location>
        <begin position="422"/>
        <end position="463"/>
    </location>
</feature>
<reference evidence="4" key="1">
    <citation type="submission" date="2021-01" db="EMBL/GenBank/DDBJ databases">
        <authorList>
            <person name="Corre E."/>
            <person name="Pelletier E."/>
            <person name="Niang G."/>
            <person name="Scheremetjew M."/>
            <person name="Finn R."/>
            <person name="Kale V."/>
            <person name="Holt S."/>
            <person name="Cochrane G."/>
            <person name="Meng A."/>
            <person name="Brown T."/>
            <person name="Cohen L."/>
        </authorList>
    </citation>
    <scope>NUCLEOTIDE SEQUENCE</scope>
    <source>
        <strain evidence="4">CCAC1681</strain>
    </source>
</reference>
<evidence type="ECO:0000256" key="3">
    <source>
        <dbReference type="PROSITE-ProRule" id="PRU00221"/>
    </source>
</evidence>
<dbReference type="Gene3D" id="2.130.10.10">
    <property type="entry name" value="YVTN repeat-like/Quinoprotein amine dehydrogenase"/>
    <property type="match status" value="3"/>
</dbReference>
<dbReference type="PRINTS" id="PR00320">
    <property type="entry name" value="GPROTEINBRPT"/>
</dbReference>
<dbReference type="InterPro" id="IPR020472">
    <property type="entry name" value="WD40_PAC1"/>
</dbReference>
<accession>A0A7S0GQJ5</accession>
<evidence type="ECO:0000256" key="2">
    <source>
        <dbReference type="ARBA" id="ARBA00022737"/>
    </source>
</evidence>
<evidence type="ECO:0000256" key="1">
    <source>
        <dbReference type="ARBA" id="ARBA00022574"/>
    </source>
</evidence>
<proteinExistence type="predicted"/>
<dbReference type="Pfam" id="PF00400">
    <property type="entry name" value="WD40"/>
    <property type="match status" value="3"/>
</dbReference>
<feature type="repeat" description="WD" evidence="3">
    <location>
        <begin position="286"/>
        <end position="308"/>
    </location>
</feature>
<dbReference type="AlphaFoldDB" id="A0A7S0GQJ5"/>
<evidence type="ECO:0000313" key="4">
    <source>
        <dbReference type="EMBL" id="CAD8434272.1"/>
    </source>
</evidence>
<dbReference type="EMBL" id="HBEN01003699">
    <property type="protein sequence ID" value="CAD8434272.1"/>
    <property type="molecule type" value="Transcribed_RNA"/>
</dbReference>
<dbReference type="PROSITE" id="PS50294">
    <property type="entry name" value="WD_REPEATS_REGION"/>
    <property type="match status" value="1"/>
</dbReference>
<dbReference type="InterPro" id="IPR015943">
    <property type="entry name" value="WD40/YVTN_repeat-like_dom_sf"/>
</dbReference>
<dbReference type="PROSITE" id="PS50082">
    <property type="entry name" value="WD_REPEATS_2"/>
    <property type="match status" value="2"/>
</dbReference>
<keyword evidence="2" id="KW-0677">Repeat</keyword>
<protein>
    <submittedName>
        <fullName evidence="4">Uncharacterized protein</fullName>
    </submittedName>
</protein>
<dbReference type="PANTHER" id="PTHR19848:SF8">
    <property type="entry name" value="F-BOX AND WD REPEAT DOMAIN CONTAINING 7"/>
    <property type="match status" value="1"/>
</dbReference>
<dbReference type="SUPFAM" id="SSF50978">
    <property type="entry name" value="WD40 repeat-like"/>
    <property type="match status" value="1"/>
</dbReference>
<name>A0A7S0GQJ5_MICPS</name>
<dbReference type="InterPro" id="IPR001680">
    <property type="entry name" value="WD40_rpt"/>
</dbReference>